<dbReference type="AlphaFoldDB" id="A0A3P7FR44"/>
<dbReference type="EMBL" id="UYWW01002376">
    <property type="protein sequence ID" value="VDM11715.1"/>
    <property type="molecule type" value="Genomic_DNA"/>
</dbReference>
<accession>A0A3P7FR44</accession>
<keyword evidence="2" id="KW-1185">Reference proteome</keyword>
<dbReference type="OrthoDB" id="10061555at2759"/>
<dbReference type="Proteomes" id="UP000270924">
    <property type="component" value="Unassembled WGS sequence"/>
</dbReference>
<reference evidence="1 2" key="1">
    <citation type="submission" date="2018-11" db="EMBL/GenBank/DDBJ databases">
        <authorList>
            <consortium name="Pathogen Informatics"/>
        </authorList>
    </citation>
    <scope>NUCLEOTIDE SEQUENCE [LARGE SCALE GENOMIC DNA]</scope>
</reference>
<protein>
    <submittedName>
        <fullName evidence="1">Uncharacterized protein</fullName>
    </submittedName>
</protein>
<organism evidence="1 2">
    <name type="scientific">Wuchereria bancrofti</name>
    <dbReference type="NCBI Taxonomy" id="6293"/>
    <lineage>
        <taxon>Eukaryota</taxon>
        <taxon>Metazoa</taxon>
        <taxon>Ecdysozoa</taxon>
        <taxon>Nematoda</taxon>
        <taxon>Chromadorea</taxon>
        <taxon>Rhabditida</taxon>
        <taxon>Spirurina</taxon>
        <taxon>Spiruromorpha</taxon>
        <taxon>Filarioidea</taxon>
        <taxon>Onchocercidae</taxon>
        <taxon>Wuchereria</taxon>
    </lineage>
</organism>
<name>A0A3P7FR44_WUCBA</name>
<evidence type="ECO:0000313" key="1">
    <source>
        <dbReference type="EMBL" id="VDM11715.1"/>
    </source>
</evidence>
<proteinExistence type="predicted"/>
<gene>
    <name evidence="1" type="ORF">WBA_LOCUS5101</name>
</gene>
<sequence length="156" mass="18120">MDFRRSARRSALIACELSRLNIDIVQLNELIYTLCWLGNLKTEKHHSVVDFMIKPLFPNLKHFDRSQISIPIALSPYVTHCITNNTFCFSEYMHQPATPSHPNERTESLERSTKQGCWFCGSAERQPEDNLSLHCHLMSEQYPAQNVIQIKERCLV</sequence>
<dbReference type="InParanoid" id="A0A3P7FR44"/>
<evidence type="ECO:0000313" key="2">
    <source>
        <dbReference type="Proteomes" id="UP000270924"/>
    </source>
</evidence>